<reference evidence="1 2" key="1">
    <citation type="journal article" date="2014" name="BMC Genomics">
        <title>Adaptive genomic structural variation in the grape powdery mildew pathogen, Erysiphe necator.</title>
        <authorList>
            <person name="Jones L."/>
            <person name="Riaz S."/>
            <person name="Morales-Cruz A."/>
            <person name="Amrine K.C."/>
            <person name="McGuire B."/>
            <person name="Gubler W.D."/>
            <person name="Walker M.A."/>
            <person name="Cantu D."/>
        </authorList>
    </citation>
    <scope>NUCLEOTIDE SEQUENCE [LARGE SCALE GENOMIC DNA]</scope>
    <source>
        <strain evidence="2">c</strain>
    </source>
</reference>
<keyword evidence="2" id="KW-1185">Reference proteome</keyword>
<dbReference type="AlphaFoldDB" id="A0A0B1P6Y2"/>
<gene>
    <name evidence="1" type="ORF">EV44_g0983</name>
</gene>
<dbReference type="EMBL" id="JNVN01001885">
    <property type="protein sequence ID" value="KHJ32681.1"/>
    <property type="molecule type" value="Genomic_DNA"/>
</dbReference>
<comment type="caution">
    <text evidence="1">The sequence shown here is derived from an EMBL/GenBank/DDBJ whole genome shotgun (WGS) entry which is preliminary data.</text>
</comment>
<evidence type="ECO:0000313" key="1">
    <source>
        <dbReference type="EMBL" id="KHJ32681.1"/>
    </source>
</evidence>
<sequence length="228" mass="25279">MANDQNKVILGTGVSFHLWKSCLQAKLARRNVLGHVFHDIPGIRPLLAPYAKIAPDLDTGTNVKSPDEELAALEQWILGEIEAKNIITMRLSPSICPRNYDNMTAKQLYDTIASTRQQTAAAHYATALEALMSVTFNSTADEYIDQFLASYQSVNNAADAFSTPTAKVSEYHIGAGHAAALFVAGTKRVEWLNTWRDTRVFDSSNKYLPLEVLMSSLRSISGIFFFFL</sequence>
<dbReference type="HOGENOM" id="CLU_105984_0_0_1"/>
<organism evidence="1 2">
    <name type="scientific">Uncinula necator</name>
    <name type="common">Grape powdery mildew</name>
    <dbReference type="NCBI Taxonomy" id="52586"/>
    <lineage>
        <taxon>Eukaryota</taxon>
        <taxon>Fungi</taxon>
        <taxon>Dikarya</taxon>
        <taxon>Ascomycota</taxon>
        <taxon>Pezizomycotina</taxon>
        <taxon>Leotiomycetes</taxon>
        <taxon>Erysiphales</taxon>
        <taxon>Erysiphaceae</taxon>
        <taxon>Erysiphe</taxon>
    </lineage>
</organism>
<proteinExistence type="predicted"/>
<dbReference type="Proteomes" id="UP000030854">
    <property type="component" value="Unassembled WGS sequence"/>
</dbReference>
<name>A0A0B1P6Y2_UNCNE</name>
<accession>A0A0B1P6Y2</accession>
<evidence type="ECO:0000313" key="2">
    <source>
        <dbReference type="Proteomes" id="UP000030854"/>
    </source>
</evidence>
<protein>
    <submittedName>
        <fullName evidence="1">Uncharacterized protein</fullName>
    </submittedName>
</protein>